<evidence type="ECO:0000313" key="6">
    <source>
        <dbReference type="EMBL" id="KAL1207824.1"/>
    </source>
</evidence>
<evidence type="ECO:0000259" key="5">
    <source>
        <dbReference type="PROSITE" id="PS51795"/>
    </source>
</evidence>
<name>A0ABD1AU78_CARAN</name>
<dbReference type="PANTHER" id="PTHR47208:SF5">
    <property type="entry name" value="FCS-LIKE ZINC FINGER 12-RELATED"/>
    <property type="match status" value="1"/>
</dbReference>
<evidence type="ECO:0000256" key="4">
    <source>
        <dbReference type="PROSITE-ProRule" id="PRU01131"/>
    </source>
</evidence>
<dbReference type="InterPro" id="IPR044604">
    <property type="entry name" value="FLZ12/13/14"/>
</dbReference>
<keyword evidence="7" id="KW-1185">Reference proteome</keyword>
<keyword evidence="3" id="KW-0863">Zinc-finger</keyword>
<comment type="caution">
    <text evidence="6">The sequence shown here is derived from an EMBL/GenBank/DDBJ whole genome shotgun (WGS) entry which is preliminary data.</text>
</comment>
<dbReference type="EMBL" id="JBANAX010000465">
    <property type="protein sequence ID" value="KAL1207824.1"/>
    <property type="molecule type" value="Genomic_DNA"/>
</dbReference>
<sequence length="227" mass="25366">MSLSNPMTWKLSQMLVPGYKSIVSPENFTTTTRKSPLDMKFPSPGSSKRYDNGGIGLGIVAALEKSGIGINPVCRFESGPNSTNPVRWSRRFQFDLSESEKYTCVTTRGGLTKVYYNDHEFEFGHNRSDSDRGLKKSIEIAEESPANKREVLRDSPDFLSSCCLCRKKLQGKDIYMYKGDEGFCSKECRSVKIMEDNLNVKHKSRNVEVLTSPYAGGEISSAGIFVI</sequence>
<comment type="similarity">
    <text evidence="1">Belongs to the FLZ family.</text>
</comment>
<dbReference type="PROSITE" id="PS51795">
    <property type="entry name" value="ZF_FLZ"/>
    <property type="match status" value="1"/>
</dbReference>
<keyword evidence="3" id="KW-0862">Zinc</keyword>
<dbReference type="InterPro" id="IPR007650">
    <property type="entry name" value="Zf-FLZ_dom"/>
</dbReference>
<evidence type="ECO:0000256" key="2">
    <source>
        <dbReference type="ARBA" id="ARBA00022723"/>
    </source>
</evidence>
<organism evidence="6 7">
    <name type="scientific">Cardamine amara subsp. amara</name>
    <dbReference type="NCBI Taxonomy" id="228776"/>
    <lineage>
        <taxon>Eukaryota</taxon>
        <taxon>Viridiplantae</taxon>
        <taxon>Streptophyta</taxon>
        <taxon>Embryophyta</taxon>
        <taxon>Tracheophyta</taxon>
        <taxon>Spermatophyta</taxon>
        <taxon>Magnoliopsida</taxon>
        <taxon>eudicotyledons</taxon>
        <taxon>Gunneridae</taxon>
        <taxon>Pentapetalae</taxon>
        <taxon>rosids</taxon>
        <taxon>malvids</taxon>
        <taxon>Brassicales</taxon>
        <taxon>Brassicaceae</taxon>
        <taxon>Cardamineae</taxon>
        <taxon>Cardamine</taxon>
    </lineage>
</organism>
<evidence type="ECO:0000256" key="1">
    <source>
        <dbReference type="ARBA" id="ARBA00009374"/>
    </source>
</evidence>
<gene>
    <name evidence="6" type="ORF">V5N11_013995</name>
</gene>
<dbReference type="Proteomes" id="UP001558713">
    <property type="component" value="Unassembled WGS sequence"/>
</dbReference>
<keyword evidence="2" id="KW-0479">Metal-binding</keyword>
<feature type="domain" description="FLZ-type" evidence="5">
    <location>
        <begin position="157"/>
        <end position="200"/>
    </location>
</feature>
<reference evidence="6 7" key="1">
    <citation type="submission" date="2024-04" db="EMBL/GenBank/DDBJ databases">
        <title>Genome assembly C_amara_ONT_v2.</title>
        <authorList>
            <person name="Yant L."/>
            <person name="Moore C."/>
            <person name="Slenker M."/>
        </authorList>
    </citation>
    <scope>NUCLEOTIDE SEQUENCE [LARGE SCALE GENOMIC DNA]</scope>
    <source>
        <tissue evidence="6">Leaf</tissue>
    </source>
</reference>
<accession>A0ABD1AU78</accession>
<dbReference type="GO" id="GO:0008270">
    <property type="term" value="F:zinc ion binding"/>
    <property type="evidence" value="ECO:0007669"/>
    <property type="project" value="UniProtKB-KW"/>
</dbReference>
<dbReference type="PANTHER" id="PTHR47208">
    <property type="entry name" value="OS02G0174800 PROTEIN"/>
    <property type="match status" value="1"/>
</dbReference>
<evidence type="ECO:0000256" key="3">
    <source>
        <dbReference type="ARBA" id="ARBA00022771"/>
    </source>
</evidence>
<evidence type="ECO:0000313" key="7">
    <source>
        <dbReference type="Proteomes" id="UP001558713"/>
    </source>
</evidence>
<dbReference type="Pfam" id="PF04570">
    <property type="entry name" value="zf-FLZ"/>
    <property type="match status" value="1"/>
</dbReference>
<feature type="zinc finger region" description="FLZ-type" evidence="4">
    <location>
        <begin position="157"/>
        <end position="200"/>
    </location>
</feature>
<dbReference type="AlphaFoldDB" id="A0ABD1AU78"/>
<proteinExistence type="inferred from homology"/>
<protein>
    <submittedName>
        <fullName evidence="6">FCS-Like Zinc finger 12</fullName>
    </submittedName>
</protein>